<dbReference type="Proteomes" id="UP001205105">
    <property type="component" value="Unassembled WGS sequence"/>
</dbReference>
<organism evidence="3 4">
    <name type="scientific">Chlorella ohadii</name>
    <dbReference type="NCBI Taxonomy" id="2649997"/>
    <lineage>
        <taxon>Eukaryota</taxon>
        <taxon>Viridiplantae</taxon>
        <taxon>Chlorophyta</taxon>
        <taxon>core chlorophytes</taxon>
        <taxon>Trebouxiophyceae</taxon>
        <taxon>Chlorellales</taxon>
        <taxon>Chlorellaceae</taxon>
        <taxon>Chlorella clade</taxon>
        <taxon>Chlorella</taxon>
    </lineage>
</organism>
<accession>A0AAD5H2R4</accession>
<name>A0AAD5H2R4_9CHLO</name>
<reference evidence="3" key="1">
    <citation type="submission" date="2020-11" db="EMBL/GenBank/DDBJ databases">
        <title>Chlorella ohadii genome sequencing and assembly.</title>
        <authorList>
            <person name="Murik O."/>
            <person name="Treves H."/>
            <person name="Kedem I."/>
            <person name="Shotland Y."/>
            <person name="Kaplan A."/>
        </authorList>
    </citation>
    <scope>NUCLEOTIDE SEQUENCE</scope>
    <source>
        <strain evidence="3">1</strain>
    </source>
</reference>
<proteinExistence type="predicted"/>
<evidence type="ECO:0000256" key="1">
    <source>
        <dbReference type="SAM" id="MobiDB-lite"/>
    </source>
</evidence>
<feature type="signal peptide" evidence="2">
    <location>
        <begin position="1"/>
        <end position="17"/>
    </location>
</feature>
<gene>
    <name evidence="3" type="ORF">COHA_007344</name>
</gene>
<sequence>MLAACSLLSGGVALVGAGFSLHWGNDYARRARKLRSCVQPKNLAELEKEFYTAPFEAAIRGKAYCTQPLLVKEFNREAVIVQTIVKDETYEKRISPPGTPAKDEVWKLEVRPSKKERTHEAPNWRIPPEGRRDEKTEQRVGERCVEVRVQEFMLPTGTTLTALGTIEQEPDHLWFGKHPGAIKKDNSLLVMHPKVKTVPWSIAAWLPEIFVQMSLAASPLAEWVRTPKSLPPQSCCQEFSRKTVAELTTEAEDNAKK</sequence>
<dbReference type="EMBL" id="JADXDR010000115">
    <property type="protein sequence ID" value="KAI7838878.1"/>
    <property type="molecule type" value="Genomic_DNA"/>
</dbReference>
<evidence type="ECO:0000256" key="2">
    <source>
        <dbReference type="SAM" id="SignalP"/>
    </source>
</evidence>
<dbReference type="AlphaFoldDB" id="A0AAD5H2R4"/>
<keyword evidence="4" id="KW-1185">Reference proteome</keyword>
<feature type="chain" id="PRO_5041965444" evidence="2">
    <location>
        <begin position="18"/>
        <end position="257"/>
    </location>
</feature>
<keyword evidence="2" id="KW-0732">Signal</keyword>
<evidence type="ECO:0000313" key="4">
    <source>
        <dbReference type="Proteomes" id="UP001205105"/>
    </source>
</evidence>
<comment type="caution">
    <text evidence="3">The sequence shown here is derived from an EMBL/GenBank/DDBJ whole genome shotgun (WGS) entry which is preliminary data.</text>
</comment>
<protein>
    <submittedName>
        <fullName evidence="3">Uncharacterized protein</fullName>
    </submittedName>
</protein>
<evidence type="ECO:0000313" key="3">
    <source>
        <dbReference type="EMBL" id="KAI7838878.1"/>
    </source>
</evidence>
<feature type="region of interest" description="Disordered" evidence="1">
    <location>
        <begin position="112"/>
        <end position="138"/>
    </location>
</feature>